<evidence type="ECO:0000256" key="11">
    <source>
        <dbReference type="SAM" id="MobiDB-lite"/>
    </source>
</evidence>
<keyword evidence="7" id="KW-0626">Porin</keyword>
<keyword evidence="8 10" id="KW-0472">Membrane</keyword>
<dbReference type="InterPro" id="IPR006664">
    <property type="entry name" value="OMP_bac"/>
</dbReference>
<organism evidence="14 15">
    <name type="scientific">Sphingomonas paeninsulae</name>
    <dbReference type="NCBI Taxonomy" id="2319844"/>
    <lineage>
        <taxon>Bacteria</taxon>
        <taxon>Pseudomonadati</taxon>
        <taxon>Pseudomonadota</taxon>
        <taxon>Alphaproteobacteria</taxon>
        <taxon>Sphingomonadales</taxon>
        <taxon>Sphingomonadaceae</taxon>
        <taxon>Sphingomonas</taxon>
    </lineage>
</organism>
<dbReference type="InterPro" id="IPR050330">
    <property type="entry name" value="Bact_OuterMem_StrucFunc"/>
</dbReference>
<evidence type="ECO:0000256" key="2">
    <source>
        <dbReference type="ARBA" id="ARBA00022448"/>
    </source>
</evidence>
<evidence type="ECO:0000259" key="13">
    <source>
        <dbReference type="PROSITE" id="PS51123"/>
    </source>
</evidence>
<evidence type="ECO:0000256" key="12">
    <source>
        <dbReference type="SAM" id="SignalP"/>
    </source>
</evidence>
<evidence type="ECO:0000256" key="6">
    <source>
        <dbReference type="ARBA" id="ARBA00023065"/>
    </source>
</evidence>
<keyword evidence="15" id="KW-1185">Reference proteome</keyword>
<dbReference type="RefSeq" id="WP_121152556.1">
    <property type="nucleotide sequence ID" value="NZ_CP032829.1"/>
</dbReference>
<dbReference type="EMBL" id="CP032829">
    <property type="protein sequence ID" value="AYJ85931.1"/>
    <property type="molecule type" value="Genomic_DNA"/>
</dbReference>
<dbReference type="Proteomes" id="UP000276254">
    <property type="component" value="Chromosome"/>
</dbReference>
<reference evidence="14 15" key="1">
    <citation type="submission" date="2018-09" db="EMBL/GenBank/DDBJ databases">
        <title>Sphingomonas peninsula sp. nov., isolated from fildes peninsula, Antarctic soil.</title>
        <authorList>
            <person name="Yingchao G."/>
        </authorList>
    </citation>
    <scope>NUCLEOTIDE SEQUENCE [LARGE SCALE GENOMIC DNA]</scope>
    <source>
        <strain evidence="14 15">YZ-8</strain>
    </source>
</reference>
<feature type="domain" description="OmpA-like" evidence="13">
    <location>
        <begin position="234"/>
        <end position="351"/>
    </location>
</feature>
<dbReference type="InterPro" id="IPR006665">
    <property type="entry name" value="OmpA-like"/>
</dbReference>
<dbReference type="InterPro" id="IPR036737">
    <property type="entry name" value="OmpA-like_sf"/>
</dbReference>
<dbReference type="SUPFAM" id="SSF56925">
    <property type="entry name" value="OMPA-like"/>
    <property type="match status" value="1"/>
</dbReference>
<comment type="subcellular location">
    <subcellularLocation>
        <location evidence="1">Cell outer membrane</location>
        <topology evidence="1">Multi-pass membrane protein</topology>
    </subcellularLocation>
</comment>
<evidence type="ECO:0000256" key="10">
    <source>
        <dbReference type="PROSITE-ProRule" id="PRU00473"/>
    </source>
</evidence>
<dbReference type="PANTHER" id="PTHR30329:SF21">
    <property type="entry name" value="LIPOPROTEIN YIAD-RELATED"/>
    <property type="match status" value="1"/>
</dbReference>
<dbReference type="GO" id="GO:0009279">
    <property type="term" value="C:cell outer membrane"/>
    <property type="evidence" value="ECO:0007669"/>
    <property type="project" value="UniProtKB-SubCell"/>
</dbReference>
<feature type="region of interest" description="Disordered" evidence="11">
    <location>
        <begin position="211"/>
        <end position="233"/>
    </location>
</feature>
<dbReference type="Gene3D" id="3.30.1330.60">
    <property type="entry name" value="OmpA-like domain"/>
    <property type="match status" value="1"/>
</dbReference>
<keyword evidence="5 12" id="KW-0732">Signal</keyword>
<evidence type="ECO:0000313" key="15">
    <source>
        <dbReference type="Proteomes" id="UP000276254"/>
    </source>
</evidence>
<dbReference type="Gene3D" id="2.40.160.20">
    <property type="match status" value="1"/>
</dbReference>
<dbReference type="InterPro" id="IPR027385">
    <property type="entry name" value="Beta-barrel_OMP"/>
</dbReference>
<keyword evidence="4" id="KW-0812">Transmembrane</keyword>
<keyword evidence="2" id="KW-0813">Transport</keyword>
<gene>
    <name evidence="14" type="ORF">D3Y57_08030</name>
</gene>
<feature type="chain" id="PRO_5019775757" evidence="12">
    <location>
        <begin position="22"/>
        <end position="353"/>
    </location>
</feature>
<proteinExistence type="predicted"/>
<feature type="compositionally biased region" description="Pro residues" evidence="11">
    <location>
        <begin position="212"/>
        <end position="233"/>
    </location>
</feature>
<protein>
    <submittedName>
        <fullName evidence="14">OmpA family protein</fullName>
    </submittedName>
</protein>
<dbReference type="Pfam" id="PF13505">
    <property type="entry name" value="OMP_b-brl"/>
    <property type="match status" value="1"/>
</dbReference>
<dbReference type="CDD" id="cd07185">
    <property type="entry name" value="OmpA_C-like"/>
    <property type="match status" value="1"/>
</dbReference>
<dbReference type="KEGG" id="spha:D3Y57_08030"/>
<keyword evidence="6" id="KW-0406">Ion transport</keyword>
<dbReference type="PANTHER" id="PTHR30329">
    <property type="entry name" value="STATOR ELEMENT OF FLAGELLAR MOTOR COMPLEX"/>
    <property type="match status" value="1"/>
</dbReference>
<dbReference type="SUPFAM" id="SSF103088">
    <property type="entry name" value="OmpA-like"/>
    <property type="match status" value="1"/>
</dbReference>
<evidence type="ECO:0000256" key="9">
    <source>
        <dbReference type="ARBA" id="ARBA00023237"/>
    </source>
</evidence>
<dbReference type="GO" id="GO:0006811">
    <property type="term" value="P:monoatomic ion transport"/>
    <property type="evidence" value="ECO:0007669"/>
    <property type="project" value="UniProtKB-KW"/>
</dbReference>
<evidence type="ECO:0000256" key="7">
    <source>
        <dbReference type="ARBA" id="ARBA00023114"/>
    </source>
</evidence>
<evidence type="ECO:0000256" key="3">
    <source>
        <dbReference type="ARBA" id="ARBA00022452"/>
    </source>
</evidence>
<evidence type="ECO:0000256" key="1">
    <source>
        <dbReference type="ARBA" id="ARBA00004571"/>
    </source>
</evidence>
<evidence type="ECO:0000256" key="8">
    <source>
        <dbReference type="ARBA" id="ARBA00023136"/>
    </source>
</evidence>
<dbReference type="GO" id="GO:0015288">
    <property type="term" value="F:porin activity"/>
    <property type="evidence" value="ECO:0007669"/>
    <property type="project" value="UniProtKB-KW"/>
</dbReference>
<feature type="signal peptide" evidence="12">
    <location>
        <begin position="1"/>
        <end position="21"/>
    </location>
</feature>
<keyword evidence="9" id="KW-0998">Cell outer membrane</keyword>
<evidence type="ECO:0000313" key="14">
    <source>
        <dbReference type="EMBL" id="AYJ85931.1"/>
    </source>
</evidence>
<dbReference type="InterPro" id="IPR011250">
    <property type="entry name" value="OMP/PagP_B-barrel"/>
</dbReference>
<name>A0A494TJJ4_SPHPE</name>
<dbReference type="PRINTS" id="PR01021">
    <property type="entry name" value="OMPADOMAIN"/>
</dbReference>
<evidence type="ECO:0000256" key="4">
    <source>
        <dbReference type="ARBA" id="ARBA00022692"/>
    </source>
</evidence>
<dbReference type="GO" id="GO:0046930">
    <property type="term" value="C:pore complex"/>
    <property type="evidence" value="ECO:0007669"/>
    <property type="project" value="UniProtKB-KW"/>
</dbReference>
<dbReference type="AlphaFoldDB" id="A0A494TJJ4"/>
<accession>A0A494TJJ4</accession>
<evidence type="ECO:0000256" key="5">
    <source>
        <dbReference type="ARBA" id="ARBA00022729"/>
    </source>
</evidence>
<dbReference type="OrthoDB" id="189250at2"/>
<dbReference type="Pfam" id="PF00691">
    <property type="entry name" value="OmpA"/>
    <property type="match status" value="1"/>
</dbReference>
<sequence length="353" mass="37316">MRKLAILAVLASTAMATPALARNDAWYIGAEGGGMLVEKADYRIDNVLAQSKQKVGFDVDGIIGYDFGPFRLEGEVGYKQAILKSISTQGVNDSFGRTSVLSFMVNGLLDFGSDDGLSGFVGGGAGVGRVKLGNYGIRTQGTLTDDSDTGFAYQAIAGVRYPVTTNVDVGLKYRFFNENRVDLINTDGVSQRTRFRSHSLLASLIYNFGEPAAPPPPPPPPPPAPEPAPPPPPVAAVCTPGPYIVFFEWNKSDITAEAASILDNAVTAYGDCGQAQVMLAGYTDTSGTPKYNLGLSQRRADAVSAYVSSKGVPAGVITSKAFGETNLRVQTADGVRELQNRRVEITYGPGSGN</sequence>
<dbReference type="PROSITE" id="PS51123">
    <property type="entry name" value="OMPA_2"/>
    <property type="match status" value="1"/>
</dbReference>
<keyword evidence="3" id="KW-1134">Transmembrane beta strand</keyword>